<feature type="domain" description="ABC transmembrane type-1" evidence="8">
    <location>
        <begin position="83"/>
        <end position="263"/>
    </location>
</feature>
<organism evidence="9 10">
    <name type="scientific">Sinisalibacter aestuarii</name>
    <dbReference type="NCBI Taxonomy" id="2949426"/>
    <lineage>
        <taxon>Bacteria</taxon>
        <taxon>Pseudomonadati</taxon>
        <taxon>Pseudomonadota</taxon>
        <taxon>Alphaproteobacteria</taxon>
        <taxon>Rhodobacterales</taxon>
        <taxon>Roseobacteraceae</taxon>
        <taxon>Sinisalibacter</taxon>
    </lineage>
</organism>
<evidence type="ECO:0000259" key="8">
    <source>
        <dbReference type="PROSITE" id="PS50928"/>
    </source>
</evidence>
<dbReference type="PANTHER" id="PTHR30151:SF20">
    <property type="entry name" value="ABC TRANSPORTER PERMEASE PROTEIN HI_0355-RELATED"/>
    <property type="match status" value="1"/>
</dbReference>
<evidence type="ECO:0000256" key="3">
    <source>
        <dbReference type="ARBA" id="ARBA00022475"/>
    </source>
</evidence>
<dbReference type="EMBL" id="BROH01000013">
    <property type="protein sequence ID" value="GKY89629.1"/>
    <property type="molecule type" value="Genomic_DNA"/>
</dbReference>
<evidence type="ECO:0000256" key="2">
    <source>
        <dbReference type="ARBA" id="ARBA00022448"/>
    </source>
</evidence>
<feature type="transmembrane region" description="Helical" evidence="7">
    <location>
        <begin position="29"/>
        <end position="51"/>
    </location>
</feature>
<dbReference type="Proteomes" id="UP001144205">
    <property type="component" value="Unassembled WGS sequence"/>
</dbReference>
<dbReference type="InterPro" id="IPR000515">
    <property type="entry name" value="MetI-like"/>
</dbReference>
<dbReference type="InterPro" id="IPR035906">
    <property type="entry name" value="MetI-like_sf"/>
</dbReference>
<comment type="caution">
    <text evidence="9">The sequence shown here is derived from an EMBL/GenBank/DDBJ whole genome shotgun (WGS) entry which is preliminary data.</text>
</comment>
<comment type="subcellular location">
    <subcellularLocation>
        <location evidence="1 7">Cell membrane</location>
        <topology evidence="1 7">Multi-pass membrane protein</topology>
    </subcellularLocation>
</comment>
<keyword evidence="10" id="KW-1185">Reference proteome</keyword>
<dbReference type="Pfam" id="PF00528">
    <property type="entry name" value="BPD_transp_1"/>
    <property type="match status" value="1"/>
</dbReference>
<name>A0ABQ5LXC1_9RHOB</name>
<keyword evidence="2 7" id="KW-0813">Transport</keyword>
<keyword evidence="4 7" id="KW-0812">Transmembrane</keyword>
<feature type="transmembrane region" description="Helical" evidence="7">
    <location>
        <begin position="90"/>
        <end position="109"/>
    </location>
</feature>
<feature type="transmembrane region" description="Helical" evidence="7">
    <location>
        <begin position="198"/>
        <end position="220"/>
    </location>
</feature>
<dbReference type="CDD" id="cd06261">
    <property type="entry name" value="TM_PBP2"/>
    <property type="match status" value="1"/>
</dbReference>
<proteinExistence type="inferred from homology"/>
<dbReference type="SUPFAM" id="SSF161098">
    <property type="entry name" value="MetI-like"/>
    <property type="match status" value="1"/>
</dbReference>
<protein>
    <submittedName>
        <fullName evidence="9">ABC transporter permease</fullName>
    </submittedName>
</protein>
<dbReference type="Gene3D" id="1.10.3720.10">
    <property type="entry name" value="MetI-like"/>
    <property type="match status" value="1"/>
</dbReference>
<evidence type="ECO:0000313" key="9">
    <source>
        <dbReference type="EMBL" id="GKY89629.1"/>
    </source>
</evidence>
<feature type="transmembrane region" description="Helical" evidence="7">
    <location>
        <begin position="149"/>
        <end position="171"/>
    </location>
</feature>
<evidence type="ECO:0000256" key="6">
    <source>
        <dbReference type="ARBA" id="ARBA00023136"/>
    </source>
</evidence>
<keyword evidence="6 7" id="KW-0472">Membrane</keyword>
<dbReference type="PROSITE" id="PS50928">
    <property type="entry name" value="ABC_TM1"/>
    <property type="match status" value="1"/>
</dbReference>
<feature type="transmembrane region" description="Helical" evidence="7">
    <location>
        <begin position="245"/>
        <end position="263"/>
    </location>
</feature>
<reference evidence="9" key="1">
    <citation type="journal article" date="2023" name="Int. J. Syst. Evol. Microbiol.">
        <title>Sinisalibacter aestuarii sp. nov., isolated from estuarine sediment of the Arakawa River.</title>
        <authorList>
            <person name="Arafat S.T."/>
            <person name="Hirano S."/>
            <person name="Sato A."/>
            <person name="Takeuchi K."/>
            <person name="Yasuda T."/>
            <person name="Terahara T."/>
            <person name="Hamada M."/>
            <person name="Kobayashi T."/>
        </authorList>
    </citation>
    <scope>NUCLEOTIDE SEQUENCE</scope>
    <source>
        <strain evidence="9">B-399</strain>
    </source>
</reference>
<evidence type="ECO:0000256" key="5">
    <source>
        <dbReference type="ARBA" id="ARBA00022989"/>
    </source>
</evidence>
<dbReference type="PANTHER" id="PTHR30151">
    <property type="entry name" value="ALKANE SULFONATE ABC TRANSPORTER-RELATED, MEMBRANE SUBUNIT"/>
    <property type="match status" value="1"/>
</dbReference>
<feature type="transmembrane region" description="Helical" evidence="7">
    <location>
        <begin position="121"/>
        <end position="143"/>
    </location>
</feature>
<evidence type="ECO:0000256" key="4">
    <source>
        <dbReference type="ARBA" id="ARBA00022692"/>
    </source>
</evidence>
<evidence type="ECO:0000313" key="10">
    <source>
        <dbReference type="Proteomes" id="UP001144205"/>
    </source>
</evidence>
<sequence length="283" mass="30511">MSASASQKAAQPAHKALRDPFLERIPSPILVGGSLIVLLAVWEFVVVIGWVPELVLPRASDTGKALVQVLGNLFTGGHVWVNFKVTMEEAALGLFFAGIIGFVVGALIAETTFGKRVIQPYMVALYAAPKVALAPVFVAWFGFDTTPKVVMAVTIAFFPVMVDTAAGLAGVDEDADKMFATMRASRLQRFFKLKLPNALPFVFAGLKSAAVLSLIGALVAEFSGGGRGIGILIQTASLRFDLDVVFAYVILLSVTAFAIYWLIDQIERRVVFWRKAGFIPTES</sequence>
<keyword evidence="5 7" id="KW-1133">Transmembrane helix</keyword>
<comment type="similarity">
    <text evidence="7">Belongs to the binding-protein-dependent transport system permease family.</text>
</comment>
<evidence type="ECO:0000256" key="1">
    <source>
        <dbReference type="ARBA" id="ARBA00004651"/>
    </source>
</evidence>
<gene>
    <name evidence="9" type="ORF">STA1M1_34980</name>
</gene>
<dbReference type="RefSeq" id="WP_281843653.1">
    <property type="nucleotide sequence ID" value="NZ_BROH01000013.1"/>
</dbReference>
<accession>A0ABQ5LXC1</accession>
<keyword evidence="3" id="KW-1003">Cell membrane</keyword>
<evidence type="ECO:0000256" key="7">
    <source>
        <dbReference type="RuleBase" id="RU363032"/>
    </source>
</evidence>